<proteinExistence type="predicted"/>
<organism evidence="2 3">
    <name type="scientific">Candidatus Jettenia ecosi</name>
    <dbReference type="NCBI Taxonomy" id="2494326"/>
    <lineage>
        <taxon>Bacteria</taxon>
        <taxon>Pseudomonadati</taxon>
        <taxon>Planctomycetota</taxon>
        <taxon>Candidatus Brocadiia</taxon>
        <taxon>Candidatus Brocadiales</taxon>
        <taxon>Candidatus Brocadiaceae</taxon>
        <taxon>Candidatus Jettenia</taxon>
    </lineage>
</organism>
<gene>
    <name evidence="2" type="ORF">JETT_0474</name>
</gene>
<protein>
    <submittedName>
        <fullName evidence="2">Uncharacterized protein</fullName>
    </submittedName>
</protein>
<evidence type="ECO:0000313" key="3">
    <source>
        <dbReference type="Proteomes" id="UP000319783"/>
    </source>
</evidence>
<evidence type="ECO:0000256" key="1">
    <source>
        <dbReference type="SAM" id="MobiDB-lite"/>
    </source>
</evidence>
<sequence>MHSILRKERKEALKRTRNYSKEGTNRGRGEPHMHQAKMCKR</sequence>
<dbReference type="EMBL" id="SULG01000006">
    <property type="protein sequence ID" value="TLD43170.1"/>
    <property type="molecule type" value="Genomic_DNA"/>
</dbReference>
<name>A0A533QRC8_9BACT</name>
<accession>A0A533QRC8</accession>
<comment type="caution">
    <text evidence="2">The sequence shown here is derived from an EMBL/GenBank/DDBJ whole genome shotgun (WGS) entry which is preliminary data.</text>
</comment>
<dbReference type="AlphaFoldDB" id="A0A533QRC8"/>
<reference evidence="2 3" key="1">
    <citation type="submission" date="2019-04" db="EMBL/GenBank/DDBJ databases">
        <title>Genome of a novel bacterium Candidatus Jettenia ecosi reconstructed from metagenome of an anammox bioreactor.</title>
        <authorList>
            <person name="Mardanov A.V."/>
            <person name="Beletsky A.V."/>
            <person name="Ravin N.V."/>
            <person name="Botchkova E.A."/>
            <person name="Litti Y.V."/>
            <person name="Nozhevnikova A.N."/>
        </authorList>
    </citation>
    <scope>NUCLEOTIDE SEQUENCE [LARGE SCALE GENOMIC DNA]</scope>
    <source>
        <strain evidence="2">J2</strain>
    </source>
</reference>
<evidence type="ECO:0000313" key="2">
    <source>
        <dbReference type="EMBL" id="TLD43170.1"/>
    </source>
</evidence>
<dbReference type="Proteomes" id="UP000319783">
    <property type="component" value="Unassembled WGS sequence"/>
</dbReference>
<feature type="compositionally biased region" description="Basic and acidic residues" evidence="1">
    <location>
        <begin position="1"/>
        <end position="33"/>
    </location>
</feature>
<feature type="region of interest" description="Disordered" evidence="1">
    <location>
        <begin position="1"/>
        <end position="41"/>
    </location>
</feature>